<gene>
    <name evidence="2" type="ORF">GA0070617_5492</name>
</gene>
<dbReference type="Proteomes" id="UP000198937">
    <property type="component" value="Unassembled WGS sequence"/>
</dbReference>
<dbReference type="InterPro" id="IPR055765">
    <property type="entry name" value="DUF7341"/>
</dbReference>
<dbReference type="STRING" id="683228.GA0070617_5492"/>
<accession>A0A1C6VDT7</accession>
<organism evidence="2 3">
    <name type="scientific">Micromonospora yangpuensis</name>
    <dbReference type="NCBI Taxonomy" id="683228"/>
    <lineage>
        <taxon>Bacteria</taxon>
        <taxon>Bacillati</taxon>
        <taxon>Actinomycetota</taxon>
        <taxon>Actinomycetes</taxon>
        <taxon>Micromonosporales</taxon>
        <taxon>Micromonosporaceae</taxon>
        <taxon>Micromonospora</taxon>
    </lineage>
</organism>
<dbReference type="EMBL" id="FMIA01000002">
    <property type="protein sequence ID" value="SCL64516.1"/>
    <property type="molecule type" value="Genomic_DNA"/>
</dbReference>
<evidence type="ECO:0000313" key="3">
    <source>
        <dbReference type="Proteomes" id="UP000198937"/>
    </source>
</evidence>
<proteinExistence type="predicted"/>
<feature type="domain" description="DUF7341" evidence="1">
    <location>
        <begin position="48"/>
        <end position="146"/>
    </location>
</feature>
<evidence type="ECO:0000259" key="1">
    <source>
        <dbReference type="Pfam" id="PF24030"/>
    </source>
</evidence>
<name>A0A1C6VDT7_9ACTN</name>
<evidence type="ECO:0000313" key="2">
    <source>
        <dbReference type="EMBL" id="SCL64516.1"/>
    </source>
</evidence>
<dbReference type="AlphaFoldDB" id="A0A1C6VDT7"/>
<protein>
    <recommendedName>
        <fullName evidence="1">DUF7341 domain-containing protein</fullName>
    </recommendedName>
</protein>
<dbReference type="Pfam" id="PF24030">
    <property type="entry name" value="DUF7341"/>
    <property type="match status" value="1"/>
</dbReference>
<sequence>MTAVGFRAQLVDEIRQYAAALADSYRTDEPVYTKTRGGRIKLVGVHAEQHDGLLVQLDDVAVHGVTSSDDVAGARPVPQSRPPGTWEAVALGVEIDAEVAGWCDVLGLPSRNSLQADVRQLAGAAGEPRIVSDDQAAALCRAMRSWRTRAQAQIGWTRDPYRPRATCPVVTCGQPGLLRVDLIRRAAYCIGCQSVWDDVDGSIRVLAEHITAQTEARAVTSVRLRSGWSGHGGAWTQPNG</sequence>
<keyword evidence="3" id="KW-1185">Reference proteome</keyword>
<reference evidence="2 3" key="1">
    <citation type="submission" date="2016-06" db="EMBL/GenBank/DDBJ databases">
        <authorList>
            <person name="Kjaerup R.B."/>
            <person name="Dalgaard T.S."/>
            <person name="Juul-Madsen H.R."/>
        </authorList>
    </citation>
    <scope>NUCLEOTIDE SEQUENCE [LARGE SCALE GENOMIC DNA]</scope>
    <source>
        <strain evidence="2 3">DSM 45577</strain>
    </source>
</reference>